<dbReference type="EMBL" id="BSNC01000013">
    <property type="protein sequence ID" value="GLP98010.1"/>
    <property type="molecule type" value="Genomic_DNA"/>
</dbReference>
<reference evidence="7" key="1">
    <citation type="journal article" date="2014" name="Int. J. Syst. Evol. Microbiol.">
        <title>Complete genome sequence of Corynebacterium casei LMG S-19264T (=DSM 44701T), isolated from a smear-ripened cheese.</title>
        <authorList>
            <consortium name="US DOE Joint Genome Institute (JGI-PGF)"/>
            <person name="Walter F."/>
            <person name="Albersmeier A."/>
            <person name="Kalinowski J."/>
            <person name="Ruckert C."/>
        </authorList>
    </citation>
    <scope>NUCLEOTIDE SEQUENCE</scope>
    <source>
        <strain evidence="7">NBRC 101628</strain>
    </source>
</reference>
<keyword evidence="2 6" id="KW-0472">Membrane</keyword>
<comment type="subunit">
    <text evidence="6">Component of the lipopolysaccharide transport and assembly complex. Interacts with LptD.</text>
</comment>
<keyword evidence="5 6" id="KW-0449">Lipoprotein</keyword>
<dbReference type="RefSeq" id="WP_095504491.1">
    <property type="nucleotide sequence ID" value="NZ_BSNC01000013.1"/>
</dbReference>
<evidence type="ECO:0000313" key="8">
    <source>
        <dbReference type="Proteomes" id="UP001161422"/>
    </source>
</evidence>
<keyword evidence="3 6" id="KW-0564">Palmitate</keyword>
<dbReference type="GO" id="GO:0001530">
    <property type="term" value="F:lipopolysaccharide binding"/>
    <property type="evidence" value="ECO:0007669"/>
    <property type="project" value="TreeGrafter"/>
</dbReference>
<evidence type="ECO:0000256" key="4">
    <source>
        <dbReference type="ARBA" id="ARBA00023237"/>
    </source>
</evidence>
<comment type="caution">
    <text evidence="7">The sequence shown here is derived from an EMBL/GenBank/DDBJ whole genome shotgun (WGS) entry which is preliminary data.</text>
</comment>
<keyword evidence="8" id="KW-1185">Reference proteome</keyword>
<accession>A0AA37RYV7</accession>
<dbReference type="PANTHER" id="PTHR38098:SF1">
    <property type="entry name" value="LPS-ASSEMBLY LIPOPROTEIN LPTE"/>
    <property type="match status" value="1"/>
</dbReference>
<dbReference type="GO" id="GO:1990351">
    <property type="term" value="C:transporter complex"/>
    <property type="evidence" value="ECO:0007669"/>
    <property type="project" value="TreeGrafter"/>
</dbReference>
<evidence type="ECO:0000256" key="2">
    <source>
        <dbReference type="ARBA" id="ARBA00023136"/>
    </source>
</evidence>
<dbReference type="Pfam" id="PF04390">
    <property type="entry name" value="LptE"/>
    <property type="match status" value="1"/>
</dbReference>
<comment type="subcellular location">
    <subcellularLocation>
        <location evidence="6">Cell outer membrane</location>
        <topology evidence="6">Lipid-anchor</topology>
    </subcellularLocation>
</comment>
<evidence type="ECO:0000256" key="6">
    <source>
        <dbReference type="HAMAP-Rule" id="MF_01186"/>
    </source>
</evidence>
<comment type="similarity">
    <text evidence="6">Belongs to the LptE lipoprotein family.</text>
</comment>
<organism evidence="7 8">
    <name type="scientific">Paraferrimonas sedimenticola</name>
    <dbReference type="NCBI Taxonomy" id="375674"/>
    <lineage>
        <taxon>Bacteria</taxon>
        <taxon>Pseudomonadati</taxon>
        <taxon>Pseudomonadota</taxon>
        <taxon>Gammaproteobacteria</taxon>
        <taxon>Alteromonadales</taxon>
        <taxon>Ferrimonadaceae</taxon>
        <taxon>Paraferrimonas</taxon>
    </lineage>
</organism>
<dbReference type="PROSITE" id="PS51257">
    <property type="entry name" value="PROKAR_LIPOPROTEIN"/>
    <property type="match status" value="1"/>
</dbReference>
<keyword evidence="4 6" id="KW-0998">Cell outer membrane</keyword>
<dbReference type="InterPro" id="IPR007485">
    <property type="entry name" value="LPS_assembly_LptE"/>
</dbReference>
<dbReference type="PANTHER" id="PTHR38098">
    <property type="entry name" value="LPS-ASSEMBLY LIPOPROTEIN LPTE"/>
    <property type="match status" value="1"/>
</dbReference>
<evidence type="ECO:0000313" key="7">
    <source>
        <dbReference type="EMBL" id="GLP98010.1"/>
    </source>
</evidence>
<dbReference type="Gene3D" id="3.30.160.150">
    <property type="entry name" value="Lipoprotein like domain"/>
    <property type="match status" value="1"/>
</dbReference>
<dbReference type="HAMAP" id="MF_01186">
    <property type="entry name" value="LPS_assembly_LptE"/>
    <property type="match status" value="1"/>
</dbReference>
<dbReference type="GO" id="GO:0043165">
    <property type="term" value="P:Gram-negative-bacterium-type cell outer membrane assembly"/>
    <property type="evidence" value="ECO:0007669"/>
    <property type="project" value="UniProtKB-UniRule"/>
</dbReference>
<reference evidence="7" key="2">
    <citation type="submission" date="2023-01" db="EMBL/GenBank/DDBJ databases">
        <title>Draft genome sequence of Paraferrimonas sedimenticola strain NBRC 101628.</title>
        <authorList>
            <person name="Sun Q."/>
            <person name="Mori K."/>
        </authorList>
    </citation>
    <scope>NUCLEOTIDE SEQUENCE</scope>
    <source>
        <strain evidence="7">NBRC 101628</strain>
    </source>
</reference>
<sequence length="169" mass="19052">MKLSGALRALIGFGLTLSLLFSSGCGFRLQGSYQIPDTLQTIHLSSNDQYSELTRLLSERLRVNNVQLVDSDPQTVPELRLINDRLERSTLSLFPSGKVAEYELIYTVDFAVSQPGREPRAESVIIRRDYLDDPRTALAKSREMDMLLKEMRQQAADRIVIVLASFSES</sequence>
<name>A0AA37RYV7_9GAMM</name>
<evidence type="ECO:0000256" key="1">
    <source>
        <dbReference type="ARBA" id="ARBA00022729"/>
    </source>
</evidence>
<evidence type="ECO:0000256" key="5">
    <source>
        <dbReference type="ARBA" id="ARBA00023288"/>
    </source>
</evidence>
<gene>
    <name evidence="6 7" type="primary">lptE</name>
    <name evidence="7" type="ORF">GCM10007895_33170</name>
</gene>
<evidence type="ECO:0000256" key="3">
    <source>
        <dbReference type="ARBA" id="ARBA00023139"/>
    </source>
</evidence>
<dbReference type="GO" id="GO:0009279">
    <property type="term" value="C:cell outer membrane"/>
    <property type="evidence" value="ECO:0007669"/>
    <property type="project" value="UniProtKB-SubCell"/>
</dbReference>
<comment type="function">
    <text evidence="6">Together with LptD, is involved in the assembly of lipopolysaccharide (LPS) at the surface of the outer membrane. Required for the proper assembly of LptD. Binds LPS and may serve as the LPS recognition site at the outer membrane.</text>
</comment>
<dbReference type="AlphaFoldDB" id="A0AA37RYV7"/>
<dbReference type="Proteomes" id="UP001161422">
    <property type="component" value="Unassembled WGS sequence"/>
</dbReference>
<dbReference type="GO" id="GO:0015920">
    <property type="term" value="P:lipopolysaccharide transport"/>
    <property type="evidence" value="ECO:0007669"/>
    <property type="project" value="TreeGrafter"/>
</dbReference>
<protein>
    <recommendedName>
        <fullName evidence="6">LPS-assembly lipoprotein LptE</fullName>
    </recommendedName>
</protein>
<keyword evidence="1 6" id="KW-0732">Signal</keyword>
<proteinExistence type="inferred from homology"/>